<evidence type="ECO:0000313" key="1">
    <source>
        <dbReference type="EMBL" id="MED6171955.1"/>
    </source>
</evidence>
<protein>
    <submittedName>
        <fullName evidence="1">Uncharacterized protein</fullName>
    </submittedName>
</protein>
<sequence>MRKIWPPLVAVVDMPTAQCCWCSSTTSEATTTRNSLKLEIDNDAIVLCDIAATNFALDTSLSSAPATSKLSKRKTKILLEIDKDTIVDKDKE</sequence>
<gene>
    <name evidence="1" type="ORF">PIB30_045714</name>
</gene>
<name>A0ABU6VGY4_9FABA</name>
<proteinExistence type="predicted"/>
<evidence type="ECO:0000313" key="2">
    <source>
        <dbReference type="Proteomes" id="UP001341840"/>
    </source>
</evidence>
<accession>A0ABU6VGY4</accession>
<comment type="caution">
    <text evidence="1">The sequence shown here is derived from an EMBL/GenBank/DDBJ whole genome shotgun (WGS) entry which is preliminary data.</text>
</comment>
<dbReference type="EMBL" id="JASCZI010151315">
    <property type="protein sequence ID" value="MED6171955.1"/>
    <property type="molecule type" value="Genomic_DNA"/>
</dbReference>
<reference evidence="1 2" key="1">
    <citation type="journal article" date="2023" name="Plants (Basel)">
        <title>Bridging the Gap: Combining Genomics and Transcriptomics Approaches to Understand Stylosanthes scabra, an Orphan Legume from the Brazilian Caatinga.</title>
        <authorList>
            <person name="Ferreira-Neto J.R.C."/>
            <person name="da Silva M.D."/>
            <person name="Binneck E."/>
            <person name="de Melo N.F."/>
            <person name="da Silva R.H."/>
            <person name="de Melo A.L.T.M."/>
            <person name="Pandolfi V."/>
            <person name="Bustamante F.O."/>
            <person name="Brasileiro-Vidal A.C."/>
            <person name="Benko-Iseppon A.M."/>
        </authorList>
    </citation>
    <scope>NUCLEOTIDE SEQUENCE [LARGE SCALE GENOMIC DNA]</scope>
    <source>
        <tissue evidence="1">Leaves</tissue>
    </source>
</reference>
<organism evidence="1 2">
    <name type="scientific">Stylosanthes scabra</name>
    <dbReference type="NCBI Taxonomy" id="79078"/>
    <lineage>
        <taxon>Eukaryota</taxon>
        <taxon>Viridiplantae</taxon>
        <taxon>Streptophyta</taxon>
        <taxon>Embryophyta</taxon>
        <taxon>Tracheophyta</taxon>
        <taxon>Spermatophyta</taxon>
        <taxon>Magnoliopsida</taxon>
        <taxon>eudicotyledons</taxon>
        <taxon>Gunneridae</taxon>
        <taxon>Pentapetalae</taxon>
        <taxon>rosids</taxon>
        <taxon>fabids</taxon>
        <taxon>Fabales</taxon>
        <taxon>Fabaceae</taxon>
        <taxon>Papilionoideae</taxon>
        <taxon>50 kb inversion clade</taxon>
        <taxon>dalbergioids sensu lato</taxon>
        <taxon>Dalbergieae</taxon>
        <taxon>Pterocarpus clade</taxon>
        <taxon>Stylosanthes</taxon>
    </lineage>
</organism>
<keyword evidence="2" id="KW-1185">Reference proteome</keyword>
<dbReference type="Proteomes" id="UP001341840">
    <property type="component" value="Unassembled WGS sequence"/>
</dbReference>